<feature type="region of interest" description="Disordered" evidence="26">
    <location>
        <begin position="413"/>
        <end position="450"/>
    </location>
</feature>
<dbReference type="PANTHER" id="PTHR44329:SF9">
    <property type="entry name" value="RECEPTOR-INTERACTING SERINE_THREONINE-PROTEIN KINASE 2"/>
    <property type="match status" value="1"/>
</dbReference>
<evidence type="ECO:0000259" key="28">
    <source>
        <dbReference type="PROSITE" id="PS50209"/>
    </source>
</evidence>
<comment type="similarity">
    <text evidence="4">Belongs to the protein kinase superfamily. TKL Ser/Thr protein kinase family.</text>
</comment>
<dbReference type="Pfam" id="PF00619">
    <property type="entry name" value="CARD"/>
    <property type="match status" value="1"/>
</dbReference>
<evidence type="ECO:0000256" key="26">
    <source>
        <dbReference type="SAM" id="MobiDB-lite"/>
    </source>
</evidence>
<keyword evidence="9" id="KW-0723">Serine/threonine-protein kinase</keyword>
<dbReference type="PROSITE" id="PS00108">
    <property type="entry name" value="PROTEIN_KINASE_ST"/>
    <property type="match status" value="1"/>
</dbReference>
<evidence type="ECO:0000256" key="9">
    <source>
        <dbReference type="ARBA" id="ARBA00022527"/>
    </source>
</evidence>
<dbReference type="GO" id="GO:0070431">
    <property type="term" value="P:nucleotide-binding oligomerization domain containing 2 signaling pathway"/>
    <property type="evidence" value="ECO:0007669"/>
    <property type="project" value="UniProtKB-ARBA"/>
</dbReference>
<evidence type="ECO:0000256" key="13">
    <source>
        <dbReference type="ARBA" id="ARBA00022703"/>
    </source>
</evidence>
<evidence type="ECO:0000256" key="11">
    <source>
        <dbReference type="ARBA" id="ARBA00022588"/>
    </source>
</evidence>
<keyword evidence="12" id="KW-0808">Transferase</keyword>
<feature type="region of interest" description="Disordered" evidence="26">
    <location>
        <begin position="337"/>
        <end position="376"/>
    </location>
</feature>
<evidence type="ECO:0000256" key="2">
    <source>
        <dbReference type="ARBA" id="ARBA00004240"/>
    </source>
</evidence>
<evidence type="ECO:0000256" key="6">
    <source>
        <dbReference type="ARBA" id="ARBA00022475"/>
    </source>
</evidence>
<evidence type="ECO:0000256" key="7">
    <source>
        <dbReference type="ARBA" id="ARBA00022490"/>
    </source>
</evidence>
<dbReference type="GO" id="GO:0080090">
    <property type="term" value="P:regulation of primary metabolic process"/>
    <property type="evidence" value="ECO:0007669"/>
    <property type="project" value="UniProtKB-ARBA"/>
</dbReference>
<comment type="catalytic activity">
    <reaction evidence="23">
        <text>L-seryl-[protein] + ATP = O-phospho-L-seryl-[protein] + ADP + H(+)</text>
        <dbReference type="Rhea" id="RHEA:17989"/>
        <dbReference type="Rhea" id="RHEA-COMP:9863"/>
        <dbReference type="Rhea" id="RHEA-COMP:11604"/>
        <dbReference type="ChEBI" id="CHEBI:15378"/>
        <dbReference type="ChEBI" id="CHEBI:29999"/>
        <dbReference type="ChEBI" id="CHEBI:30616"/>
        <dbReference type="ChEBI" id="CHEBI:83421"/>
        <dbReference type="ChEBI" id="CHEBI:456216"/>
        <dbReference type="EC" id="2.7.11.1"/>
    </reaction>
</comment>
<feature type="domain" description="CARD" evidence="28">
    <location>
        <begin position="455"/>
        <end position="539"/>
    </location>
</feature>
<evidence type="ECO:0000256" key="17">
    <source>
        <dbReference type="ARBA" id="ARBA00022840"/>
    </source>
</evidence>
<keyword evidence="6" id="KW-1003">Cell membrane</keyword>
<dbReference type="GO" id="GO:0070427">
    <property type="term" value="P:nucleotide-binding oligomerization domain containing 1 signaling pathway"/>
    <property type="evidence" value="ECO:0007669"/>
    <property type="project" value="UniProtKB-ARBA"/>
</dbReference>
<dbReference type="GO" id="GO:0042742">
    <property type="term" value="P:defense response to bacterium"/>
    <property type="evidence" value="ECO:0007669"/>
    <property type="project" value="UniProtKB-ARBA"/>
</dbReference>
<dbReference type="GO" id="GO:0001819">
    <property type="term" value="P:positive regulation of cytokine production"/>
    <property type="evidence" value="ECO:0007669"/>
    <property type="project" value="UniProtKB-ARBA"/>
</dbReference>
<dbReference type="SUPFAM" id="SSF47986">
    <property type="entry name" value="DEATH domain"/>
    <property type="match status" value="1"/>
</dbReference>
<evidence type="ECO:0000256" key="5">
    <source>
        <dbReference type="ARBA" id="ARBA00012513"/>
    </source>
</evidence>
<evidence type="ECO:0000256" key="3">
    <source>
        <dbReference type="ARBA" id="ARBA00004496"/>
    </source>
</evidence>
<feature type="domain" description="Protein kinase" evidence="27">
    <location>
        <begin position="27"/>
        <end position="303"/>
    </location>
</feature>
<dbReference type="GO" id="GO:0005524">
    <property type="term" value="F:ATP binding"/>
    <property type="evidence" value="ECO:0007669"/>
    <property type="project" value="UniProtKB-KW"/>
</dbReference>
<evidence type="ECO:0000256" key="18">
    <source>
        <dbReference type="ARBA" id="ARBA00022843"/>
    </source>
</evidence>
<dbReference type="Gene3D" id="1.10.510.10">
    <property type="entry name" value="Transferase(Phosphotransferase) domain 1"/>
    <property type="match status" value="1"/>
</dbReference>
<evidence type="ECO:0000256" key="20">
    <source>
        <dbReference type="ARBA" id="ARBA00023130"/>
    </source>
</evidence>
<feature type="compositionally biased region" description="Low complexity" evidence="26">
    <location>
        <begin position="337"/>
        <end position="346"/>
    </location>
</feature>
<dbReference type="SUPFAM" id="SSF56112">
    <property type="entry name" value="Protein kinase-like (PK-like)"/>
    <property type="match status" value="1"/>
</dbReference>
<dbReference type="GO" id="GO:0005783">
    <property type="term" value="C:endoplasmic reticulum"/>
    <property type="evidence" value="ECO:0007669"/>
    <property type="project" value="UniProtKB-SubCell"/>
</dbReference>
<dbReference type="Pfam" id="PF07714">
    <property type="entry name" value="PK_Tyr_Ser-Thr"/>
    <property type="match status" value="1"/>
</dbReference>
<reference evidence="29" key="1">
    <citation type="submission" date="2025-08" db="UniProtKB">
        <authorList>
            <consortium name="Ensembl"/>
        </authorList>
    </citation>
    <scope>IDENTIFICATION</scope>
</reference>
<dbReference type="Ensembl" id="ENSMMOT00000024220.1">
    <property type="protein sequence ID" value="ENSMMOP00000023823.1"/>
    <property type="gene ID" value="ENSMMOG00000018129.1"/>
</dbReference>
<dbReference type="OMA" id="MDIPHRV"/>
<dbReference type="InterPro" id="IPR001245">
    <property type="entry name" value="Ser-Thr/Tyr_kinase_cat_dom"/>
</dbReference>
<dbReference type="FunFam" id="1.10.533.10:FF:000037">
    <property type="entry name" value="Receptor-interacting serine/threonine-protein kinase 2"/>
    <property type="match status" value="1"/>
</dbReference>
<keyword evidence="14" id="KW-0547">Nucleotide-binding</keyword>
<dbReference type="GO" id="GO:0006915">
    <property type="term" value="P:apoptotic process"/>
    <property type="evidence" value="ECO:0007669"/>
    <property type="project" value="UniProtKB-KW"/>
</dbReference>
<evidence type="ECO:0000313" key="30">
    <source>
        <dbReference type="Proteomes" id="UP000261620"/>
    </source>
</evidence>
<keyword evidence="11" id="KW-0399">Innate immunity</keyword>
<comment type="catalytic activity">
    <reaction evidence="22">
        <text>L-threonyl-[protein] + ATP = O-phospho-L-threonyl-[protein] + ADP + H(+)</text>
        <dbReference type="Rhea" id="RHEA:46608"/>
        <dbReference type="Rhea" id="RHEA-COMP:11060"/>
        <dbReference type="Rhea" id="RHEA-COMP:11605"/>
        <dbReference type="ChEBI" id="CHEBI:15378"/>
        <dbReference type="ChEBI" id="CHEBI:30013"/>
        <dbReference type="ChEBI" id="CHEBI:30616"/>
        <dbReference type="ChEBI" id="CHEBI:61977"/>
        <dbReference type="ChEBI" id="CHEBI:456216"/>
        <dbReference type="EC" id="2.7.11.1"/>
    </reaction>
</comment>
<dbReference type="Proteomes" id="UP000261620">
    <property type="component" value="Unplaced"/>
</dbReference>
<keyword evidence="30" id="KW-1185">Reference proteome</keyword>
<comment type="subcellular location">
    <subcellularLocation>
        <location evidence="1">Cell membrane</location>
        <topology evidence="1">Peripheral membrane protein</topology>
    </subcellularLocation>
    <subcellularLocation>
        <location evidence="3">Cytoplasm</location>
    </subcellularLocation>
    <subcellularLocation>
        <location evidence="2">Endoplasmic reticulum</location>
    </subcellularLocation>
</comment>
<keyword evidence="10" id="KW-0597">Phosphoprotein</keyword>
<sequence length="563" mass="63654">MEPPAAMGCVNIGSLTSTLPVIPYQKLTDLYYLSRGGFGTVFKAQHSDWRTTVAIKCLKLDSPVGERERNCLLKEAEVLHKARFNYIIQIFGVCNEPEFFCIVTEFMSNGSLDLLLHEKDLYPGLAWPLRLRILYEIALGVNFLHNMNPPLLHQDLKTQNILLDGEFHVKIADFGLSKWRQLSVSKGSGSKPTEMGGTVIYMPPEKYEPSKSRRADVKHDMYSYAVIMWEVLSRQIPFEEVTNPMQIMFSVLRGMRPDTSLDSLPANIPSRETLINLMTSGWTSNPDERPSFLKCLIELEPMVRKYDEINFLEAVLEIKRSKVSHSCFIMWNINSSTSCSGSSSSSQDTDVSLPGPLTSKGNHSRTEGLPLSFLPHPLEAPESLKDRCATKSLNGYQSPGPINDLGKHITIGRPPSEYETKLDNIPTQPKPQQQADHSPPLWNSPPPQGPIAEWIATRREEIVTQMTEACLNQCLDALLARDMLMREDYELVKNQQTRTAKVRQLLDNCHRHNEDFCRIIVNKLYNNKQMRLQPYPVEIISSNVAPIPSAPPLSSSFNIPRNM</sequence>
<evidence type="ECO:0000256" key="12">
    <source>
        <dbReference type="ARBA" id="ARBA00022679"/>
    </source>
</evidence>
<organism evidence="29 30">
    <name type="scientific">Mola mola</name>
    <name type="common">Ocean sunfish</name>
    <name type="synonym">Tetraodon mola</name>
    <dbReference type="NCBI Taxonomy" id="94237"/>
    <lineage>
        <taxon>Eukaryota</taxon>
        <taxon>Metazoa</taxon>
        <taxon>Chordata</taxon>
        <taxon>Craniata</taxon>
        <taxon>Vertebrata</taxon>
        <taxon>Euteleostomi</taxon>
        <taxon>Actinopterygii</taxon>
        <taxon>Neopterygii</taxon>
        <taxon>Teleostei</taxon>
        <taxon>Neoteleostei</taxon>
        <taxon>Acanthomorphata</taxon>
        <taxon>Eupercaria</taxon>
        <taxon>Tetraodontiformes</taxon>
        <taxon>Molidae</taxon>
        <taxon>Mola</taxon>
    </lineage>
</organism>
<dbReference type="STRING" id="94237.ENSMMOP00000023823"/>
<proteinExistence type="inferred from homology"/>
<evidence type="ECO:0000256" key="10">
    <source>
        <dbReference type="ARBA" id="ARBA00022553"/>
    </source>
</evidence>
<dbReference type="InterPro" id="IPR011009">
    <property type="entry name" value="Kinase-like_dom_sf"/>
</dbReference>
<evidence type="ECO:0000313" key="29">
    <source>
        <dbReference type="Ensembl" id="ENSMMOP00000023823.1"/>
    </source>
</evidence>
<accession>A0A3Q3WZ95</accession>
<dbReference type="PANTHER" id="PTHR44329">
    <property type="entry name" value="SERINE/THREONINE-PROTEIN KINASE TNNI3K-RELATED"/>
    <property type="match status" value="1"/>
</dbReference>
<dbReference type="AlphaFoldDB" id="A0A3Q3WZ95"/>
<dbReference type="GO" id="GO:0002250">
    <property type="term" value="P:adaptive immune response"/>
    <property type="evidence" value="ECO:0007669"/>
    <property type="project" value="UniProtKB-KW"/>
</dbReference>
<dbReference type="PROSITE" id="PS50209">
    <property type="entry name" value="CARD"/>
    <property type="match status" value="1"/>
</dbReference>
<evidence type="ECO:0000256" key="22">
    <source>
        <dbReference type="ARBA" id="ARBA00047899"/>
    </source>
</evidence>
<evidence type="ECO:0000256" key="15">
    <source>
        <dbReference type="ARBA" id="ARBA00022777"/>
    </source>
</evidence>
<protein>
    <recommendedName>
        <fullName evidence="24">Receptor-interacting serine/threonine-protein kinase 2</fullName>
        <ecNumber evidence="5">2.7.11.1</ecNumber>
    </recommendedName>
    <alternativeName>
        <fullName evidence="25">Tyrosine-protein kinase RIPK2</fullName>
    </alternativeName>
</protein>
<dbReference type="InterPro" id="IPR011029">
    <property type="entry name" value="DEATH-like_dom_sf"/>
</dbReference>
<dbReference type="InterPro" id="IPR008271">
    <property type="entry name" value="Ser/Thr_kinase_AS"/>
</dbReference>
<keyword evidence="16" id="KW-0256">Endoplasmic reticulum</keyword>
<evidence type="ECO:0000256" key="23">
    <source>
        <dbReference type="ARBA" id="ARBA00048679"/>
    </source>
</evidence>
<keyword evidence="21" id="KW-0472">Membrane</keyword>
<keyword evidence="13" id="KW-0053">Apoptosis</keyword>
<evidence type="ECO:0000256" key="14">
    <source>
        <dbReference type="ARBA" id="ARBA00022741"/>
    </source>
</evidence>
<dbReference type="InterPro" id="IPR000719">
    <property type="entry name" value="Prot_kinase_dom"/>
</dbReference>
<name>A0A3Q3WZ95_MOLML</name>
<evidence type="ECO:0000256" key="8">
    <source>
        <dbReference type="ARBA" id="ARBA00022499"/>
    </source>
</evidence>
<dbReference type="GO" id="GO:0043123">
    <property type="term" value="P:positive regulation of canonical NF-kappaB signal transduction"/>
    <property type="evidence" value="ECO:0007669"/>
    <property type="project" value="UniProtKB-ARBA"/>
</dbReference>
<dbReference type="GO" id="GO:0045087">
    <property type="term" value="P:innate immune response"/>
    <property type="evidence" value="ECO:0007669"/>
    <property type="project" value="UniProtKB-KW"/>
</dbReference>
<evidence type="ECO:0000259" key="27">
    <source>
        <dbReference type="PROSITE" id="PS50011"/>
    </source>
</evidence>
<dbReference type="GO" id="GO:0140895">
    <property type="term" value="P:cell surface toll-like receptor signaling pathway"/>
    <property type="evidence" value="ECO:0007669"/>
    <property type="project" value="UniProtKB-ARBA"/>
</dbReference>
<evidence type="ECO:0000256" key="19">
    <source>
        <dbReference type="ARBA" id="ARBA00022859"/>
    </source>
</evidence>
<keyword evidence="8" id="KW-1017">Isopeptide bond</keyword>
<dbReference type="GO" id="GO:0005829">
    <property type="term" value="C:cytosol"/>
    <property type="evidence" value="ECO:0007669"/>
    <property type="project" value="UniProtKB-ARBA"/>
</dbReference>
<keyword evidence="18" id="KW-0832">Ubl conjugation</keyword>
<feature type="compositionally biased region" description="Polar residues" evidence="26">
    <location>
        <begin position="425"/>
        <end position="436"/>
    </location>
</feature>
<dbReference type="InterPro" id="IPR001315">
    <property type="entry name" value="CARD"/>
</dbReference>
<keyword evidence="17" id="KW-0067">ATP-binding</keyword>
<dbReference type="GO" id="GO:0042981">
    <property type="term" value="P:regulation of apoptotic process"/>
    <property type="evidence" value="ECO:0007669"/>
    <property type="project" value="InterPro"/>
</dbReference>
<evidence type="ECO:0000256" key="16">
    <source>
        <dbReference type="ARBA" id="ARBA00022824"/>
    </source>
</evidence>
<keyword evidence="7" id="KW-0963">Cytoplasm</keyword>
<dbReference type="SMART" id="SM00220">
    <property type="entry name" value="S_TKc"/>
    <property type="match status" value="1"/>
</dbReference>
<evidence type="ECO:0000256" key="25">
    <source>
        <dbReference type="ARBA" id="ARBA00075761"/>
    </source>
</evidence>
<keyword evidence="15" id="KW-0418">Kinase</keyword>
<dbReference type="GO" id="GO:0004706">
    <property type="term" value="F:JUN kinase kinase kinase activity"/>
    <property type="evidence" value="ECO:0007669"/>
    <property type="project" value="TreeGrafter"/>
</dbReference>
<dbReference type="FunFam" id="1.10.510.10:FF:000288">
    <property type="entry name" value="Receptor-interacting serine/threonine-protein kinase 2"/>
    <property type="match status" value="1"/>
</dbReference>
<dbReference type="EC" id="2.7.11.1" evidence="5"/>
<dbReference type="Gene3D" id="1.10.533.10">
    <property type="entry name" value="Death Domain, Fas"/>
    <property type="match status" value="1"/>
</dbReference>
<evidence type="ECO:0000256" key="24">
    <source>
        <dbReference type="ARBA" id="ARBA00071069"/>
    </source>
</evidence>
<keyword evidence="20" id="KW-1064">Adaptive immunity</keyword>
<evidence type="ECO:0000256" key="21">
    <source>
        <dbReference type="ARBA" id="ARBA00023136"/>
    </source>
</evidence>
<dbReference type="PROSITE" id="PS50011">
    <property type="entry name" value="PROTEIN_KINASE_DOM"/>
    <property type="match status" value="1"/>
</dbReference>
<reference evidence="29" key="2">
    <citation type="submission" date="2025-09" db="UniProtKB">
        <authorList>
            <consortium name="Ensembl"/>
        </authorList>
    </citation>
    <scope>IDENTIFICATION</scope>
</reference>
<dbReference type="GO" id="GO:0071225">
    <property type="term" value="P:cellular response to muramyl dipeptide"/>
    <property type="evidence" value="ECO:0007669"/>
    <property type="project" value="UniProtKB-ARBA"/>
</dbReference>
<dbReference type="InterPro" id="IPR051681">
    <property type="entry name" value="Ser/Thr_Kinases-Pseudokinases"/>
</dbReference>
<evidence type="ECO:0000256" key="4">
    <source>
        <dbReference type="ARBA" id="ARBA00005843"/>
    </source>
</evidence>
<keyword evidence="19" id="KW-0391">Immunity</keyword>
<dbReference type="GO" id="GO:0005886">
    <property type="term" value="C:plasma membrane"/>
    <property type="evidence" value="ECO:0007669"/>
    <property type="project" value="UniProtKB-SubCell"/>
</dbReference>
<evidence type="ECO:0000256" key="1">
    <source>
        <dbReference type="ARBA" id="ARBA00004202"/>
    </source>
</evidence>